<dbReference type="GO" id="GO:0000287">
    <property type="term" value="F:magnesium ion binding"/>
    <property type="evidence" value="ECO:0007669"/>
    <property type="project" value="InterPro"/>
</dbReference>
<dbReference type="AlphaFoldDB" id="A0A433QD68"/>
<dbReference type="Pfam" id="PF00180">
    <property type="entry name" value="Iso_dh"/>
    <property type="match status" value="1"/>
</dbReference>
<evidence type="ECO:0000313" key="4">
    <source>
        <dbReference type="EMBL" id="RUS27701.1"/>
    </source>
</evidence>
<dbReference type="PANTHER" id="PTHR11835:SF48">
    <property type="entry name" value="HOMOISOCITRATE DEHYDROGENASE, MITOCHONDRIAL"/>
    <property type="match status" value="1"/>
</dbReference>
<dbReference type="GO" id="GO:0004449">
    <property type="term" value="F:isocitrate dehydrogenase (NAD+) activity"/>
    <property type="evidence" value="ECO:0007669"/>
    <property type="project" value="TreeGrafter"/>
</dbReference>
<dbReference type="Proteomes" id="UP000274822">
    <property type="component" value="Unassembled WGS sequence"/>
</dbReference>
<feature type="region of interest" description="Disordered" evidence="2">
    <location>
        <begin position="42"/>
        <end position="62"/>
    </location>
</feature>
<dbReference type="GO" id="GO:0006102">
    <property type="term" value="P:isocitrate metabolic process"/>
    <property type="evidence" value="ECO:0007669"/>
    <property type="project" value="TreeGrafter"/>
</dbReference>
<keyword evidence="5" id="KW-1185">Reference proteome</keyword>
<dbReference type="GO" id="GO:0006099">
    <property type="term" value="P:tricarboxylic acid cycle"/>
    <property type="evidence" value="ECO:0007669"/>
    <property type="project" value="TreeGrafter"/>
</dbReference>
<protein>
    <recommendedName>
        <fullName evidence="3">Isopropylmalate dehydrogenase-like domain-containing protein</fullName>
    </recommendedName>
</protein>
<dbReference type="SMART" id="SM01329">
    <property type="entry name" value="Iso_dh"/>
    <property type="match status" value="1"/>
</dbReference>
<gene>
    <name evidence="4" type="ORF">BC938DRAFT_482858</name>
</gene>
<sequence length="426" mass="46109">MATPLLRRTLATASAAPKSKLIIGLIPADGIGREVIPVRISSSHFPPRRPTGPSLTRDGRAQVRVRAPRRRVRALSEDGRRVAAGDAREAKGGVRRGIIRGSEVGLGGLMIGLIPRVPFSHTKLPRPISHSSPSHKVAGYSSPIVALRKHLDLYANVRPVASVESPESPPEQRRLDMLIIRENTECLYIKQERLETDPSTGLKTAWADRKITEHASRRAGVMAFEMALARDKIRRAKPESEQWWKKNPLVTITHKSNVLSVSDGLWRETVRGVKERDATSAGGPGRYAGVDMDEQLVDSMVYRLFREPQCFDVVVAPNLYGDIISDGAAALVGSLGLVPSANVGDNFVVGEPVHGSAPDIAGQGIANPIASIRSAALLLEHLGHAASALRVYAAVDAVLREGRTFTPDLGGKSRTDEVTDAIVRRL</sequence>
<dbReference type="InterPro" id="IPR019818">
    <property type="entry name" value="IsoCit/isopropylmalate_DH_CS"/>
</dbReference>
<dbReference type="EMBL" id="RBNJ01007940">
    <property type="protein sequence ID" value="RUS27701.1"/>
    <property type="molecule type" value="Genomic_DNA"/>
</dbReference>
<evidence type="ECO:0000256" key="1">
    <source>
        <dbReference type="ARBA" id="ARBA00007769"/>
    </source>
</evidence>
<reference evidence="4 5" key="1">
    <citation type="journal article" date="2018" name="New Phytol.">
        <title>Phylogenomics of Endogonaceae and evolution of mycorrhizas within Mucoromycota.</title>
        <authorList>
            <person name="Chang Y."/>
            <person name="Desiro A."/>
            <person name="Na H."/>
            <person name="Sandor L."/>
            <person name="Lipzen A."/>
            <person name="Clum A."/>
            <person name="Barry K."/>
            <person name="Grigoriev I.V."/>
            <person name="Martin F.M."/>
            <person name="Stajich J.E."/>
            <person name="Smith M.E."/>
            <person name="Bonito G."/>
            <person name="Spatafora J.W."/>
        </authorList>
    </citation>
    <scope>NUCLEOTIDE SEQUENCE [LARGE SCALE GENOMIC DNA]</scope>
    <source>
        <strain evidence="4 5">AD002</strain>
    </source>
</reference>
<dbReference type="PROSITE" id="PS00470">
    <property type="entry name" value="IDH_IMDH"/>
    <property type="match status" value="1"/>
</dbReference>
<feature type="domain" description="Isopropylmalate dehydrogenase-like" evidence="3">
    <location>
        <begin position="22"/>
        <end position="422"/>
    </location>
</feature>
<evidence type="ECO:0000313" key="5">
    <source>
        <dbReference type="Proteomes" id="UP000274822"/>
    </source>
</evidence>
<evidence type="ECO:0000259" key="3">
    <source>
        <dbReference type="SMART" id="SM01329"/>
    </source>
</evidence>
<evidence type="ECO:0000256" key="2">
    <source>
        <dbReference type="SAM" id="MobiDB-lite"/>
    </source>
</evidence>
<dbReference type="Gene3D" id="3.40.718.10">
    <property type="entry name" value="Isopropylmalate Dehydrogenase"/>
    <property type="match status" value="1"/>
</dbReference>
<accession>A0A433QD68</accession>
<comment type="similarity">
    <text evidence="1">Belongs to the isocitrate and isopropylmalate dehydrogenases family.</text>
</comment>
<dbReference type="InterPro" id="IPR024084">
    <property type="entry name" value="IsoPropMal-DH-like_dom"/>
</dbReference>
<dbReference type="SUPFAM" id="SSF53659">
    <property type="entry name" value="Isocitrate/Isopropylmalate dehydrogenase-like"/>
    <property type="match status" value="1"/>
</dbReference>
<dbReference type="GO" id="GO:0051287">
    <property type="term" value="F:NAD binding"/>
    <property type="evidence" value="ECO:0007669"/>
    <property type="project" value="InterPro"/>
</dbReference>
<proteinExistence type="inferred from homology"/>
<dbReference type="GO" id="GO:0005739">
    <property type="term" value="C:mitochondrion"/>
    <property type="evidence" value="ECO:0007669"/>
    <property type="project" value="TreeGrafter"/>
</dbReference>
<comment type="caution">
    <text evidence="4">The sequence shown here is derived from an EMBL/GenBank/DDBJ whole genome shotgun (WGS) entry which is preliminary data.</text>
</comment>
<name>A0A433QD68_9FUNG</name>
<dbReference type="GO" id="GO:0009085">
    <property type="term" value="P:lysine biosynthetic process"/>
    <property type="evidence" value="ECO:0007669"/>
    <property type="project" value="TreeGrafter"/>
</dbReference>
<dbReference type="GO" id="GO:0047046">
    <property type="term" value="F:homoisocitrate dehydrogenase activity"/>
    <property type="evidence" value="ECO:0007669"/>
    <property type="project" value="TreeGrafter"/>
</dbReference>
<dbReference type="PANTHER" id="PTHR11835">
    <property type="entry name" value="DECARBOXYLATING DEHYDROGENASES-ISOCITRATE, ISOPROPYLMALATE, TARTRATE"/>
    <property type="match status" value="1"/>
</dbReference>
<organism evidence="4 5">
    <name type="scientific">Jimgerdemannia flammicorona</name>
    <dbReference type="NCBI Taxonomy" id="994334"/>
    <lineage>
        <taxon>Eukaryota</taxon>
        <taxon>Fungi</taxon>
        <taxon>Fungi incertae sedis</taxon>
        <taxon>Mucoromycota</taxon>
        <taxon>Mucoromycotina</taxon>
        <taxon>Endogonomycetes</taxon>
        <taxon>Endogonales</taxon>
        <taxon>Endogonaceae</taxon>
        <taxon>Jimgerdemannia</taxon>
    </lineage>
</organism>